<dbReference type="AlphaFoldDB" id="A0AAV8UMW9"/>
<dbReference type="SUPFAM" id="SSF81411">
    <property type="entry name" value="Mitochondrial cytochrome c oxidase subunit VIa"/>
    <property type="match status" value="1"/>
</dbReference>
<organism evidence="1 2">
    <name type="scientific">Rhodosorus marinus</name>
    <dbReference type="NCBI Taxonomy" id="101924"/>
    <lineage>
        <taxon>Eukaryota</taxon>
        <taxon>Rhodophyta</taxon>
        <taxon>Stylonematophyceae</taxon>
        <taxon>Stylonematales</taxon>
        <taxon>Stylonemataceae</taxon>
        <taxon>Rhodosorus</taxon>
    </lineage>
</organism>
<dbReference type="InterPro" id="IPR036418">
    <property type="entry name" value="Cyt_c_oxidase_su6a_sf"/>
</dbReference>
<reference evidence="1 2" key="1">
    <citation type="journal article" date="2023" name="Nat. Commun.">
        <title>Origin of minicircular mitochondrial genomes in red algae.</title>
        <authorList>
            <person name="Lee Y."/>
            <person name="Cho C.H."/>
            <person name="Lee Y.M."/>
            <person name="Park S.I."/>
            <person name="Yang J.H."/>
            <person name="West J.A."/>
            <person name="Bhattacharya D."/>
            <person name="Yoon H.S."/>
        </authorList>
    </citation>
    <scope>NUCLEOTIDE SEQUENCE [LARGE SCALE GENOMIC DNA]</scope>
    <source>
        <strain evidence="1 2">CCMP1338</strain>
        <tissue evidence="1">Whole cell</tissue>
    </source>
</reference>
<comment type="caution">
    <text evidence="1">The sequence shown here is derived from an EMBL/GenBank/DDBJ whole genome shotgun (WGS) entry which is preliminary data.</text>
</comment>
<dbReference type="Proteomes" id="UP001157974">
    <property type="component" value="Unassembled WGS sequence"/>
</dbReference>
<evidence type="ECO:0000313" key="1">
    <source>
        <dbReference type="EMBL" id="KAJ8903900.1"/>
    </source>
</evidence>
<proteinExistence type="predicted"/>
<accession>A0AAV8UMW9</accession>
<keyword evidence="2" id="KW-1185">Reference proteome</keyword>
<sequence length="148" mass="16754">MSLLAKGSGVLTRVVRRCGVRSMGAATNDPSQTITPTKPPVSVAVESDYVREISKWPLGYDSECFHTVEHSQASSAKWLKISLWGSGITGSFMAYQFLFKNHHGDAHPPVEYEYHTYRHRVPRFPWGDRNLIGTPYQREEWAKEDAEA</sequence>
<protein>
    <submittedName>
        <fullName evidence="1">Uncharacterized protein</fullName>
    </submittedName>
</protein>
<name>A0AAV8UMW9_9RHOD</name>
<dbReference type="Gene3D" id="4.10.95.10">
    <property type="entry name" value="Cytochrome c oxidase, subunit VIa"/>
    <property type="match status" value="1"/>
</dbReference>
<evidence type="ECO:0000313" key="2">
    <source>
        <dbReference type="Proteomes" id="UP001157974"/>
    </source>
</evidence>
<gene>
    <name evidence="1" type="ORF">NDN08_000431</name>
</gene>
<dbReference type="EMBL" id="JAMWBK010000006">
    <property type="protein sequence ID" value="KAJ8903900.1"/>
    <property type="molecule type" value="Genomic_DNA"/>
</dbReference>